<dbReference type="Pfam" id="PF05598">
    <property type="entry name" value="DUF772"/>
    <property type="match status" value="1"/>
</dbReference>
<dbReference type="EMBL" id="CP001631">
    <property type="protein sequence ID" value="ACU54410.1"/>
    <property type="molecule type" value="Genomic_DNA"/>
</dbReference>
<evidence type="ECO:0000313" key="3">
    <source>
        <dbReference type="EMBL" id="ACU54249.1"/>
    </source>
</evidence>
<protein>
    <submittedName>
        <fullName evidence="3">Transposase IS4 family protein</fullName>
    </submittedName>
</protein>
<evidence type="ECO:0000259" key="2">
    <source>
        <dbReference type="Pfam" id="PF13751"/>
    </source>
</evidence>
<dbReference type="KEGG" id="afo:Afer_1323"/>
<gene>
    <name evidence="3" type="ordered locus">Afer_1323</name>
    <name evidence="4" type="ordered locus">Afer_1399</name>
    <name evidence="5" type="ordered locus">Afer_1477</name>
    <name evidence="6" type="ordered locus">Afer_1487</name>
</gene>
<evidence type="ECO:0000313" key="6">
    <source>
        <dbReference type="EMBL" id="ACU54410.1"/>
    </source>
</evidence>
<evidence type="ECO:0000313" key="4">
    <source>
        <dbReference type="EMBL" id="ACU54323.1"/>
    </source>
</evidence>
<evidence type="ECO:0000313" key="5">
    <source>
        <dbReference type="EMBL" id="ACU54400.1"/>
    </source>
</evidence>
<reference evidence="3" key="2">
    <citation type="submission" date="2009-05" db="EMBL/GenBank/DDBJ databases">
        <title>The complete genome of Acidimicrobium ferrooxidans DSM 10331.</title>
        <authorList>
            <consortium name="US DOE Joint Genome Institute (JGI-PGF)"/>
            <person name="Lucas S."/>
            <person name="Copeland A."/>
            <person name="Lapidus A."/>
            <person name="Glavina del Rio T."/>
            <person name="Dalin E."/>
            <person name="Tice H."/>
            <person name="Bruce D."/>
            <person name="Goodwin L."/>
            <person name="Pitluck S."/>
            <person name="Kyrpides N."/>
            <person name="Mavromatis K."/>
            <person name="Mikhailova N."/>
            <person name="Clum A."/>
            <person name="Larimer F."/>
            <person name="Land M."/>
            <person name="Hauser L."/>
            <person name="Markowitz V."/>
            <person name="Cheng J.-F."/>
            <person name="Hugenholtz P."/>
            <person name="Woyke T."/>
            <person name="Wu D."/>
            <person name="Lang E."/>
            <person name="Spring S."/>
            <person name="Klenk H.-P."/>
            <person name="Eisen J.A."/>
        </authorList>
    </citation>
    <scope>NUCLEOTIDE SEQUENCE</scope>
    <source>
        <strain>DSM 10331</strain>
    </source>
</reference>
<dbReference type="PANTHER" id="PTHR35604">
    <property type="entry name" value="TRANSPOSASE INSH FOR INSERTION SEQUENCE ELEMENT IS5A-RELATED"/>
    <property type="match status" value="1"/>
</dbReference>
<dbReference type="InterPro" id="IPR008490">
    <property type="entry name" value="Transposase_InsH_N"/>
</dbReference>
<proteinExistence type="predicted"/>
<dbReference type="KEGG" id="afo:Afer_1487"/>
<dbReference type="InterPro" id="IPR025668">
    <property type="entry name" value="Tnp_DDE_dom"/>
</dbReference>
<dbReference type="EMBL" id="CP001631">
    <property type="protein sequence ID" value="ACU54400.1"/>
    <property type="molecule type" value="Genomic_DNA"/>
</dbReference>
<dbReference type="Pfam" id="PF13751">
    <property type="entry name" value="DDE_Tnp_1_6"/>
    <property type="match status" value="1"/>
</dbReference>
<dbReference type="InterPro" id="IPR047629">
    <property type="entry name" value="IS1182_transpos"/>
</dbReference>
<dbReference type="Proteomes" id="UP000000771">
    <property type="component" value="Chromosome"/>
</dbReference>
<dbReference type="NCBIfam" id="NF033551">
    <property type="entry name" value="transpos_IS1182"/>
    <property type="match status" value="1"/>
</dbReference>
<dbReference type="KEGG" id="afo:Afer_1399"/>
<feature type="domain" description="Transposase DDE" evidence="2">
    <location>
        <begin position="381"/>
        <end position="492"/>
    </location>
</feature>
<dbReference type="HOGENOM" id="CLU_028885_3_0_11"/>
<evidence type="ECO:0000259" key="1">
    <source>
        <dbReference type="Pfam" id="PF05598"/>
    </source>
</evidence>
<evidence type="ECO:0000313" key="7">
    <source>
        <dbReference type="Proteomes" id="UP000000771"/>
    </source>
</evidence>
<sequence>MLGTESDQAHLTATEAFCSSLIEPGSIYAFLAEHRRELFPDERFRHLYPSTTGRPSIPASRVLAVMVLQVLEGLSDTEATEQVRYNLRWKYALGLDLEDPGFHPTVLTYWRRRIATSETPRLIGELVAEVIGATGVLKGKTKRVVDSTVLADAVATQDTMTQLVAQINRVRRLIPELRDIPLSPAIDYTRAKPAIDYRDEEAVVRTVSALVADATAHLAHAEKLASLTEPQTEALGLLGLVAGQDVECVDAKEGRWRIARRVATDRVISTVDPDARHVHKSRARAIDGYKGHVAVEPDSGIVTAATITKGTVPDAAVASELLRDEDGPRTVYGDSAYATSEVSNELAARGHDEVIKPRPLAMAVPGGFTIDDFVVEEGWVSCPQGHRVPISAKGRASFVKHCTGCPLRDRCTRSKRGRVLTFTPATWHAISQRAHFGDPAVRLDYQRTRPNVERIHAQLKRKLSGARLRYLGLVRNRLHFELLCATWNLKVLLRLGLTRVGGGWVLAT</sequence>
<reference evidence="3 7" key="1">
    <citation type="journal article" date="2009" name="Stand. Genomic Sci.">
        <title>Complete genome sequence of Acidimicrobium ferrooxidans type strain (ICP).</title>
        <authorList>
            <person name="Clum A."/>
            <person name="Nolan M."/>
            <person name="Lang E."/>
            <person name="Glavina Del Rio T."/>
            <person name="Tice H."/>
            <person name="Copeland A."/>
            <person name="Cheng J.F."/>
            <person name="Lucas S."/>
            <person name="Chen F."/>
            <person name="Bruce D."/>
            <person name="Goodwin L."/>
            <person name="Pitluck S."/>
            <person name="Ivanova N."/>
            <person name="Mavrommatis K."/>
            <person name="Mikhailova N."/>
            <person name="Pati A."/>
            <person name="Chen A."/>
            <person name="Palaniappan K."/>
            <person name="Goker M."/>
            <person name="Spring S."/>
            <person name="Land M."/>
            <person name="Hauser L."/>
            <person name="Chang Y.J."/>
            <person name="Jeffries C.C."/>
            <person name="Chain P."/>
            <person name="Bristow J."/>
            <person name="Eisen J.A."/>
            <person name="Markowitz V."/>
            <person name="Hugenholtz P."/>
            <person name="Kyrpides N.C."/>
            <person name="Klenk H.P."/>
            <person name="Lapidus A."/>
        </authorList>
    </citation>
    <scope>NUCLEOTIDE SEQUENCE [LARGE SCALE GENOMIC DNA]</scope>
    <source>
        <strain evidence="3">DSM 10331</strain>
        <strain evidence="7">DSM 10331 / JCM 15462 / NBRC 103882 / ICP</strain>
    </source>
</reference>
<dbReference type="KEGG" id="afo:Afer_1477"/>
<dbReference type="PANTHER" id="PTHR35604:SF2">
    <property type="entry name" value="TRANSPOSASE INSH FOR INSERTION SEQUENCE ELEMENT IS5A-RELATED"/>
    <property type="match status" value="1"/>
</dbReference>
<dbReference type="OrthoDB" id="4334464at2"/>
<organism evidence="3 7">
    <name type="scientific">Acidimicrobium ferrooxidans (strain DSM 10331 / JCM 15462 / NBRC 103882 / ICP)</name>
    <dbReference type="NCBI Taxonomy" id="525909"/>
    <lineage>
        <taxon>Bacteria</taxon>
        <taxon>Bacillati</taxon>
        <taxon>Actinomycetota</taxon>
        <taxon>Acidimicrobiia</taxon>
        <taxon>Acidimicrobiales</taxon>
        <taxon>Acidimicrobiaceae</taxon>
        <taxon>Acidimicrobium</taxon>
    </lineage>
</organism>
<dbReference type="EMBL" id="CP001631">
    <property type="protein sequence ID" value="ACU54249.1"/>
    <property type="molecule type" value="Genomic_DNA"/>
</dbReference>
<dbReference type="AlphaFoldDB" id="C7LZU1"/>
<keyword evidence="7" id="KW-1185">Reference proteome</keyword>
<dbReference type="EMBL" id="CP001631">
    <property type="protein sequence ID" value="ACU54323.1"/>
    <property type="molecule type" value="Genomic_DNA"/>
</dbReference>
<accession>C7LZU1</accession>
<feature type="domain" description="Transposase InsH N-terminal" evidence="1">
    <location>
        <begin position="39"/>
        <end position="113"/>
    </location>
</feature>
<dbReference type="RefSeq" id="WP_015798733.1">
    <property type="nucleotide sequence ID" value="NC_013124.1"/>
</dbReference>
<name>C7LZU1_ACIFD</name>
<dbReference type="eggNOG" id="COG3039">
    <property type="taxonomic scope" value="Bacteria"/>
</dbReference>